<dbReference type="SUPFAM" id="SSF52743">
    <property type="entry name" value="Subtilisin-like"/>
    <property type="match status" value="1"/>
</dbReference>
<dbReference type="GO" id="GO:0004252">
    <property type="term" value="F:serine-type endopeptidase activity"/>
    <property type="evidence" value="ECO:0007669"/>
    <property type="project" value="UniProtKB-UniRule"/>
</dbReference>
<sequence length="611" mass="62934">MNQVADKKQKHIRIARLAFAAAAAASFGMTAVHAAPAAGWTETRTKGFLPLVQQGESSSTAGAPAASTAAAASAATEMAPGESVDIVLGLNLRNEAQLDQYLHDLHTPGSPHYRQFLTSAQFAAQYAPTDQQVAAVVAHLRQAGFVNIVVAPNRLLVSASGTAATVKSAFRTTLKRFTRNGRSVYANTDAAQVPNSIGGIVGAVLGLQNVELMHTGAGSKPQGNTSNLTIPAGASAVPHYPTEFSSLYGGDGTPTASQTTVGIISEGDLSQTVSDLNTFAANNGLGTISSSVVQTGPSGSSYTDTSGTVEWNLDSQSIVGAAGGSVKQVVFYVAPSMTLTAITAAYNKAVSDNVAKVINVSLGVCESSAYSTGSQATDDTIFKQAVAQGQTFSVSAGDHGAYECASGTPSRSTYTVSEPATSPYVIAVGGTTLFTNTSTNTYNSEIVWNDPSWQPGTVWSTGGGYSKYEAAPSWQSSSLTGSTKRALPDVGFDADLRTGAILVVNGQTSDTLWGSGYLNNEGGTSLAAPIFTGIWARLQSANNNALGFPASSIYKYFPSNAALVHDVTSGNNGSGTYGYKAKAGWDATTGFGSVNISKLNAFIQSTSDFAR</sequence>
<comment type="caution">
    <text evidence="8">Lacks conserved residue(s) required for the propagation of feature annotation.</text>
</comment>
<evidence type="ECO:0000256" key="7">
    <source>
        <dbReference type="PROSITE-ProRule" id="PRU01032"/>
    </source>
</evidence>
<keyword evidence="4 7" id="KW-0720">Serine protease</keyword>
<comment type="cofactor">
    <cofactor evidence="7">
        <name>Ca(2+)</name>
        <dbReference type="ChEBI" id="CHEBI:29108"/>
    </cofactor>
    <text evidence="7">Binds 1 Ca(2+) ion per subunit.</text>
</comment>
<dbReference type="PANTHER" id="PTHR14218">
    <property type="entry name" value="PROTEASE S8 TRIPEPTIDYL PEPTIDASE I CLN2"/>
    <property type="match status" value="1"/>
</dbReference>
<evidence type="ECO:0000256" key="2">
    <source>
        <dbReference type="ARBA" id="ARBA00022723"/>
    </source>
</evidence>
<dbReference type="KEGG" id="btei:WS51_02945"/>
<dbReference type="PANTHER" id="PTHR14218:SF15">
    <property type="entry name" value="TRIPEPTIDYL-PEPTIDASE 1"/>
    <property type="match status" value="1"/>
</dbReference>
<dbReference type="PROSITE" id="PS51695">
    <property type="entry name" value="SEDOLISIN"/>
    <property type="match status" value="1"/>
</dbReference>
<dbReference type="RefSeq" id="WP_059543055.1">
    <property type="nucleotide sequence ID" value="NZ_CP013365.1"/>
</dbReference>
<evidence type="ECO:0000256" key="1">
    <source>
        <dbReference type="ARBA" id="ARBA00022670"/>
    </source>
</evidence>
<feature type="active site" description="Charge relay system" evidence="7">
    <location>
        <position position="525"/>
    </location>
</feature>
<gene>
    <name evidence="9" type="ORF">WT83_21760</name>
</gene>
<evidence type="ECO:0000256" key="8">
    <source>
        <dbReference type="PROSITE-ProRule" id="PRU01240"/>
    </source>
</evidence>
<comment type="similarity">
    <text evidence="8">Belongs to the peptidase S8 family.</text>
</comment>
<evidence type="ECO:0000313" key="9">
    <source>
        <dbReference type="EMBL" id="KWN09542.1"/>
    </source>
</evidence>
<dbReference type="AlphaFoldDB" id="A0A107K372"/>
<dbReference type="EMBL" id="LPLZ01000064">
    <property type="protein sequence ID" value="KWN09542.1"/>
    <property type="molecule type" value="Genomic_DNA"/>
</dbReference>
<feature type="active site" description="Charge relay system" evidence="7">
    <location>
        <position position="310"/>
    </location>
</feature>
<feature type="binding site" evidence="7">
    <location>
        <position position="586"/>
    </location>
    <ligand>
        <name>Ca(2+)</name>
        <dbReference type="ChEBI" id="CHEBI:29108"/>
    </ligand>
</feature>
<dbReference type="SUPFAM" id="SSF54897">
    <property type="entry name" value="Protease propeptides/inhibitors"/>
    <property type="match status" value="1"/>
</dbReference>
<name>A0A107K372_9BURK</name>
<dbReference type="PROSITE" id="PS51892">
    <property type="entry name" value="SUBTILASE"/>
    <property type="match status" value="1"/>
</dbReference>
<accession>A0A107K372</accession>
<evidence type="ECO:0000313" key="10">
    <source>
        <dbReference type="Proteomes" id="UP000068016"/>
    </source>
</evidence>
<dbReference type="Gene3D" id="3.40.50.200">
    <property type="entry name" value="Peptidase S8/S53 domain"/>
    <property type="match status" value="1"/>
</dbReference>
<keyword evidence="5 7" id="KW-0106">Calcium</keyword>
<dbReference type="InterPro" id="IPR023828">
    <property type="entry name" value="Peptidase_S8_Ser-AS"/>
</dbReference>
<evidence type="ECO:0000256" key="4">
    <source>
        <dbReference type="ARBA" id="ARBA00022825"/>
    </source>
</evidence>
<dbReference type="InterPro" id="IPR050819">
    <property type="entry name" value="Tripeptidyl-peptidase_I"/>
</dbReference>
<keyword evidence="6" id="KW-0865">Zymogen</keyword>
<proteinExistence type="inferred from homology"/>
<dbReference type="GO" id="GO:0006508">
    <property type="term" value="P:proteolysis"/>
    <property type="evidence" value="ECO:0007669"/>
    <property type="project" value="UniProtKB-KW"/>
</dbReference>
<organism evidence="9 10">
    <name type="scientific">Burkholderia territorii</name>
    <dbReference type="NCBI Taxonomy" id="1503055"/>
    <lineage>
        <taxon>Bacteria</taxon>
        <taxon>Pseudomonadati</taxon>
        <taxon>Pseudomonadota</taxon>
        <taxon>Betaproteobacteria</taxon>
        <taxon>Burkholderiales</taxon>
        <taxon>Burkholderiaceae</taxon>
        <taxon>Burkholderia</taxon>
        <taxon>Burkholderia cepacia complex</taxon>
    </lineage>
</organism>
<evidence type="ECO:0000256" key="6">
    <source>
        <dbReference type="ARBA" id="ARBA00023145"/>
    </source>
</evidence>
<feature type="binding site" evidence="7">
    <location>
        <position position="567"/>
    </location>
    <ligand>
        <name>Ca(2+)</name>
        <dbReference type="ChEBI" id="CHEBI:29108"/>
    </ligand>
</feature>
<dbReference type="InterPro" id="IPR036852">
    <property type="entry name" value="Peptidase_S8/S53_dom_sf"/>
</dbReference>
<dbReference type="SMART" id="SM00944">
    <property type="entry name" value="Pro-kuma_activ"/>
    <property type="match status" value="1"/>
</dbReference>
<evidence type="ECO:0000256" key="5">
    <source>
        <dbReference type="ARBA" id="ARBA00022837"/>
    </source>
</evidence>
<evidence type="ECO:0000256" key="3">
    <source>
        <dbReference type="ARBA" id="ARBA00022801"/>
    </source>
</evidence>
<dbReference type="CDD" id="cd04056">
    <property type="entry name" value="Peptidases_S53"/>
    <property type="match status" value="1"/>
</dbReference>
<keyword evidence="3 7" id="KW-0378">Hydrolase</keyword>
<feature type="binding site" evidence="7">
    <location>
        <position position="584"/>
    </location>
    <ligand>
        <name>Ca(2+)</name>
        <dbReference type="ChEBI" id="CHEBI:29108"/>
    </ligand>
</feature>
<keyword evidence="1 7" id="KW-0645">Protease</keyword>
<dbReference type="CDD" id="cd11377">
    <property type="entry name" value="Pro-peptidase_S53"/>
    <property type="match status" value="1"/>
</dbReference>
<dbReference type="GO" id="GO:0046872">
    <property type="term" value="F:metal ion binding"/>
    <property type="evidence" value="ECO:0007669"/>
    <property type="project" value="UniProtKB-UniRule"/>
</dbReference>
<dbReference type="InterPro" id="IPR030400">
    <property type="entry name" value="Sedolisin_dom"/>
</dbReference>
<dbReference type="Pfam" id="PF09286">
    <property type="entry name" value="Pro-kuma_activ"/>
    <property type="match status" value="1"/>
</dbReference>
<dbReference type="InterPro" id="IPR000209">
    <property type="entry name" value="Peptidase_S8/S53_dom"/>
</dbReference>
<protein>
    <submittedName>
        <fullName evidence="9">Peptidase S53</fullName>
    </submittedName>
</protein>
<dbReference type="PROSITE" id="PS00138">
    <property type="entry name" value="SUBTILASE_SER"/>
    <property type="match status" value="1"/>
</dbReference>
<dbReference type="InterPro" id="IPR015366">
    <property type="entry name" value="S53_propep"/>
</dbReference>
<dbReference type="GeneID" id="46197157"/>
<keyword evidence="2 7" id="KW-0479">Metal-binding</keyword>
<dbReference type="GO" id="GO:0008240">
    <property type="term" value="F:tripeptidyl-peptidase activity"/>
    <property type="evidence" value="ECO:0007669"/>
    <property type="project" value="TreeGrafter"/>
</dbReference>
<reference evidence="9 10" key="1">
    <citation type="submission" date="2015-11" db="EMBL/GenBank/DDBJ databases">
        <title>Expanding the genomic diversity of Burkholderia species for the development of highly accurate diagnostics.</title>
        <authorList>
            <person name="Sahl J."/>
            <person name="Keim P."/>
            <person name="Wagner D."/>
        </authorList>
    </citation>
    <scope>NUCLEOTIDE SEQUENCE [LARGE SCALE GENOMIC DNA]</scope>
    <source>
        <strain evidence="9 10">MSMB793WGS</strain>
    </source>
</reference>
<feature type="active site" description="Charge relay system" evidence="7">
    <location>
        <position position="314"/>
    </location>
</feature>
<feature type="binding site" evidence="7">
    <location>
        <position position="566"/>
    </location>
    <ligand>
        <name>Ca(2+)</name>
        <dbReference type="ChEBI" id="CHEBI:29108"/>
    </ligand>
</feature>
<dbReference type="Pfam" id="PF00082">
    <property type="entry name" value="Peptidase_S8"/>
    <property type="match status" value="1"/>
</dbReference>
<dbReference type="Proteomes" id="UP000068016">
    <property type="component" value="Unassembled WGS sequence"/>
</dbReference>
<comment type="caution">
    <text evidence="9">The sequence shown here is derived from an EMBL/GenBank/DDBJ whole genome shotgun (WGS) entry which is preliminary data.</text>
</comment>